<dbReference type="InterPro" id="IPR010499">
    <property type="entry name" value="AraC_E-bd"/>
</dbReference>
<reference evidence="7" key="2">
    <citation type="submission" date="2018-06" db="EMBL/GenBank/DDBJ databases">
        <authorList>
            <consortium name="Pathogen Informatics"/>
            <person name="Doyle S."/>
        </authorList>
    </citation>
    <scope>NUCLEOTIDE SEQUENCE [LARGE SCALE GENOMIC DNA]</scope>
    <source>
        <strain evidence="7">NCTC12218</strain>
    </source>
</reference>
<dbReference type="Proteomes" id="UP000572988">
    <property type="component" value="Unassembled WGS sequence"/>
</dbReference>
<keyword evidence="2" id="KW-0238">DNA-binding</keyword>
<dbReference type="GO" id="GO:0003700">
    <property type="term" value="F:DNA-binding transcription factor activity"/>
    <property type="evidence" value="ECO:0007669"/>
    <property type="project" value="InterPro"/>
</dbReference>
<dbReference type="InterPro" id="IPR018060">
    <property type="entry name" value="HTH_AraC"/>
</dbReference>
<evidence type="ECO:0000313" key="7">
    <source>
        <dbReference type="EMBL" id="SUM88825.1"/>
    </source>
</evidence>
<evidence type="ECO:0000313" key="6">
    <source>
        <dbReference type="EMBL" id="NHA33720.1"/>
    </source>
</evidence>
<evidence type="ECO:0000256" key="2">
    <source>
        <dbReference type="ARBA" id="ARBA00023125"/>
    </source>
</evidence>
<dbReference type="SMART" id="SM00871">
    <property type="entry name" value="AraC_E_bind"/>
    <property type="match status" value="1"/>
</dbReference>
<dbReference type="AlphaFoldDB" id="A0A7Z7VX97"/>
<dbReference type="InterPro" id="IPR009057">
    <property type="entry name" value="Homeodomain-like_sf"/>
</dbReference>
<dbReference type="SUPFAM" id="SSF55136">
    <property type="entry name" value="Probable bacterial effector-binding domain"/>
    <property type="match status" value="1"/>
</dbReference>
<dbReference type="PANTHER" id="PTHR47504:SF5">
    <property type="entry name" value="RIGHT ORIGIN-BINDING PROTEIN"/>
    <property type="match status" value="1"/>
</dbReference>
<evidence type="ECO:0000313" key="9">
    <source>
        <dbReference type="Proteomes" id="UP000572988"/>
    </source>
</evidence>
<dbReference type="InterPro" id="IPR011256">
    <property type="entry name" value="Reg_factor_effector_dom_sf"/>
</dbReference>
<dbReference type="RefSeq" id="WP_016425137.1">
    <property type="nucleotide sequence ID" value="NZ_CABKRV010000001.1"/>
</dbReference>
<feature type="domain" description="HTH araC/xylS-type" evidence="4">
    <location>
        <begin position="8"/>
        <end position="106"/>
    </location>
</feature>
<dbReference type="EMBL" id="LR962863">
    <property type="protein sequence ID" value="CAD7359696.1"/>
    <property type="molecule type" value="Genomic_DNA"/>
</dbReference>
<proteinExistence type="predicted"/>
<organism evidence="7">
    <name type="scientific">Staphylococcus schleiferi</name>
    <dbReference type="NCBI Taxonomy" id="1295"/>
    <lineage>
        <taxon>Bacteria</taxon>
        <taxon>Bacillati</taxon>
        <taxon>Bacillota</taxon>
        <taxon>Bacilli</taxon>
        <taxon>Bacillales</taxon>
        <taxon>Staphylococcaceae</taxon>
        <taxon>Staphylococcus</taxon>
    </lineage>
</organism>
<evidence type="ECO:0000256" key="1">
    <source>
        <dbReference type="ARBA" id="ARBA00023015"/>
    </source>
</evidence>
<dbReference type="SMART" id="SM00342">
    <property type="entry name" value="HTH_ARAC"/>
    <property type="match status" value="1"/>
</dbReference>
<dbReference type="GO" id="GO:0043565">
    <property type="term" value="F:sequence-specific DNA binding"/>
    <property type="evidence" value="ECO:0007669"/>
    <property type="project" value="InterPro"/>
</dbReference>
<dbReference type="Proteomes" id="UP000264146">
    <property type="component" value="Chromosome"/>
</dbReference>
<dbReference type="EMBL" id="UHEF01000001">
    <property type="protein sequence ID" value="SUM88825.1"/>
    <property type="molecule type" value="Genomic_DNA"/>
</dbReference>
<sequence>MDVIKQLQRAIVYMEDHLLESFDLQTLSEYVEISPYHLEQSFTMIIGQTPREYCRARRLTLAAKDLIQGANRLINVAKRYHYEDVNDFAHDFSDYHGVSPLQAKLKQDQLKMQERLYLKLSTTSRPPLPYRLDNMGGFTLVGHSRFIPSNELDNHFIVPDFLEDLKADGRLKDMIRYNDRSPSELFVVSCPLDQGLEVFVGVPSERLPAHLEDRFFAERQFALFNLQGEIDYVTSEAWHYIETSLQLTLPFERNSLYVEIYPFEISFEDPFTKVQLCVPVNIDDE</sequence>
<gene>
    <name evidence="7" type="primary">marA_1</name>
    <name evidence="6" type="ORF">C1O36_04135</name>
    <name evidence="7" type="ORF">NCTC12218_01354</name>
</gene>
<dbReference type="Pfam" id="PF12833">
    <property type="entry name" value="HTH_18"/>
    <property type="match status" value="1"/>
</dbReference>
<dbReference type="PANTHER" id="PTHR47504">
    <property type="entry name" value="RIGHT ORIGIN-BINDING PROTEIN"/>
    <property type="match status" value="1"/>
</dbReference>
<evidence type="ECO:0000256" key="3">
    <source>
        <dbReference type="ARBA" id="ARBA00023163"/>
    </source>
</evidence>
<evidence type="ECO:0000313" key="5">
    <source>
        <dbReference type="EMBL" id="CAD7359696.1"/>
    </source>
</evidence>
<dbReference type="SUPFAM" id="SSF46689">
    <property type="entry name" value="Homeodomain-like"/>
    <property type="match status" value="2"/>
</dbReference>
<dbReference type="Pfam" id="PF14526">
    <property type="entry name" value="Cass2"/>
    <property type="match status" value="1"/>
</dbReference>
<keyword evidence="3" id="KW-0804">Transcription</keyword>
<dbReference type="InterPro" id="IPR029441">
    <property type="entry name" value="Cass2"/>
</dbReference>
<keyword evidence="1" id="KW-0805">Transcription regulation</keyword>
<reference evidence="5 8" key="3">
    <citation type="submission" date="2020-11" db="EMBL/GenBank/DDBJ databases">
        <authorList>
            <consortium name="Pathogen Informatics"/>
        </authorList>
    </citation>
    <scope>NUCLEOTIDE SEQUENCE [LARGE SCALE GENOMIC DNA]</scope>
    <source>
        <strain evidence="5 8">NCTC12218</strain>
    </source>
</reference>
<reference evidence="6 9" key="1">
    <citation type="submission" date="2018-01" db="EMBL/GenBank/DDBJ databases">
        <title>Complete genome sequence of Staphylococcus Scheliferi isolated from human.</title>
        <authorList>
            <person name="Abouelkhair M.A."/>
            <person name="Bemis D.A."/>
            <person name="Kania S.A."/>
        </authorList>
    </citation>
    <scope>NUCLEOTIDE SEQUENCE [LARGE SCALE GENOMIC DNA]</scope>
    <source>
        <strain evidence="6 9">ATCC 43808</strain>
    </source>
</reference>
<evidence type="ECO:0000259" key="4">
    <source>
        <dbReference type="PROSITE" id="PS01124"/>
    </source>
</evidence>
<dbReference type="EMBL" id="POVK01000009">
    <property type="protein sequence ID" value="NHA33720.1"/>
    <property type="molecule type" value="Genomic_DNA"/>
</dbReference>
<dbReference type="PROSITE" id="PS01124">
    <property type="entry name" value="HTH_ARAC_FAMILY_2"/>
    <property type="match status" value="1"/>
</dbReference>
<protein>
    <submittedName>
        <fullName evidence="7">AraC family transcriptional regulator</fullName>
    </submittedName>
</protein>
<dbReference type="Gene3D" id="3.20.80.10">
    <property type="entry name" value="Regulatory factor, effector binding domain"/>
    <property type="match status" value="1"/>
</dbReference>
<accession>A0A7Z7VX97</accession>
<dbReference type="InterPro" id="IPR050959">
    <property type="entry name" value="MarA-like"/>
</dbReference>
<dbReference type="Gene3D" id="1.10.10.60">
    <property type="entry name" value="Homeodomain-like"/>
    <property type="match status" value="2"/>
</dbReference>
<evidence type="ECO:0000313" key="8">
    <source>
        <dbReference type="Proteomes" id="UP000264146"/>
    </source>
</evidence>
<name>A0A7Z7VX97_STASC</name>
<keyword evidence="9" id="KW-1185">Reference proteome</keyword>